<reference evidence="1" key="1">
    <citation type="submission" date="2023-04" db="EMBL/GenBank/DDBJ databases">
        <title>Ambrosiozyma monospora NBRC 10751.</title>
        <authorList>
            <person name="Ichikawa N."/>
            <person name="Sato H."/>
            <person name="Tonouchi N."/>
        </authorList>
    </citation>
    <scope>NUCLEOTIDE SEQUENCE</scope>
    <source>
        <strain evidence="1">NBRC 10751</strain>
    </source>
</reference>
<gene>
    <name evidence="1" type="ORF">Amon02_000196600</name>
</gene>
<proteinExistence type="predicted"/>
<keyword evidence="2" id="KW-1185">Reference proteome</keyword>
<accession>A0ACB5SW60</accession>
<evidence type="ECO:0000313" key="2">
    <source>
        <dbReference type="Proteomes" id="UP001165064"/>
    </source>
</evidence>
<dbReference type="Proteomes" id="UP001165064">
    <property type="component" value="Unassembled WGS sequence"/>
</dbReference>
<dbReference type="EMBL" id="BSXS01001062">
    <property type="protein sequence ID" value="GME74956.1"/>
    <property type="molecule type" value="Genomic_DNA"/>
</dbReference>
<organism evidence="1 2">
    <name type="scientific">Ambrosiozyma monospora</name>
    <name type="common">Yeast</name>
    <name type="synonym">Endomycopsis monosporus</name>
    <dbReference type="NCBI Taxonomy" id="43982"/>
    <lineage>
        <taxon>Eukaryota</taxon>
        <taxon>Fungi</taxon>
        <taxon>Dikarya</taxon>
        <taxon>Ascomycota</taxon>
        <taxon>Saccharomycotina</taxon>
        <taxon>Pichiomycetes</taxon>
        <taxon>Pichiales</taxon>
        <taxon>Pichiaceae</taxon>
        <taxon>Ambrosiozyma</taxon>
    </lineage>
</organism>
<evidence type="ECO:0000313" key="1">
    <source>
        <dbReference type="EMBL" id="GME74956.1"/>
    </source>
</evidence>
<protein>
    <submittedName>
        <fullName evidence="1">Unnamed protein product</fullName>
    </submittedName>
</protein>
<name>A0ACB5SW60_AMBMO</name>
<comment type="caution">
    <text evidence="1">The sequence shown here is derived from an EMBL/GenBank/DDBJ whole genome shotgun (WGS) entry which is preliminary data.</text>
</comment>
<sequence>MCWCTGVTAQIPGQCSMLDPILLPSPRQNKTSQIHMVIVVVPTEYRTKYHHSIQSQETHTQQTLEMPPKVSTAQRRLLKEYQELLKNPTEGIVAGPVSDNNLFEWQCLLEGPKDTVYEDGVFKAIMKFPKDYPLSPPTLKFQSEILHPNIYKDGTVCISILHAPGDDPLMYESADERWGPLQSIEKILLSVCSMLADCNINSPANVDAAKLWREDRESFNKIVRKQVYKTLEL</sequence>